<dbReference type="EMBL" id="CM044706">
    <property type="protein sequence ID" value="KAI5659740.1"/>
    <property type="molecule type" value="Genomic_DNA"/>
</dbReference>
<sequence>MFGTISTEMEVKAAASEAWKVYGAILLADIIREYLPQFVQKTEVLEGDGGVGTVILVTFTPGATGFSQQKEKITVVDNEKRVKVVEVIEGGFLEQGLDLYRLRFEVIEKQKQKQGEEKNEGEEDSCITKGTVEYETKDVAAANVAVSSIQIVMAILKAVSDYLTKNNN</sequence>
<accession>A0ACC0AFW1</accession>
<protein>
    <submittedName>
        <fullName evidence="1">Uncharacterized protein</fullName>
    </submittedName>
</protein>
<keyword evidence="2" id="KW-1185">Reference proteome</keyword>
<name>A0ACC0AFW1_CATRO</name>
<proteinExistence type="predicted"/>
<organism evidence="1 2">
    <name type="scientific">Catharanthus roseus</name>
    <name type="common">Madagascar periwinkle</name>
    <name type="synonym">Vinca rosea</name>
    <dbReference type="NCBI Taxonomy" id="4058"/>
    <lineage>
        <taxon>Eukaryota</taxon>
        <taxon>Viridiplantae</taxon>
        <taxon>Streptophyta</taxon>
        <taxon>Embryophyta</taxon>
        <taxon>Tracheophyta</taxon>
        <taxon>Spermatophyta</taxon>
        <taxon>Magnoliopsida</taxon>
        <taxon>eudicotyledons</taxon>
        <taxon>Gunneridae</taxon>
        <taxon>Pentapetalae</taxon>
        <taxon>asterids</taxon>
        <taxon>lamiids</taxon>
        <taxon>Gentianales</taxon>
        <taxon>Apocynaceae</taxon>
        <taxon>Rauvolfioideae</taxon>
        <taxon>Vinceae</taxon>
        <taxon>Catharanthinae</taxon>
        <taxon>Catharanthus</taxon>
    </lineage>
</organism>
<reference evidence="2" key="1">
    <citation type="journal article" date="2023" name="Nat. Plants">
        <title>Single-cell RNA sequencing provides a high-resolution roadmap for understanding the multicellular compartmentation of specialized metabolism.</title>
        <authorList>
            <person name="Sun S."/>
            <person name="Shen X."/>
            <person name="Li Y."/>
            <person name="Li Y."/>
            <person name="Wang S."/>
            <person name="Li R."/>
            <person name="Zhang H."/>
            <person name="Shen G."/>
            <person name="Guo B."/>
            <person name="Wei J."/>
            <person name="Xu J."/>
            <person name="St-Pierre B."/>
            <person name="Chen S."/>
            <person name="Sun C."/>
        </authorList>
    </citation>
    <scope>NUCLEOTIDE SEQUENCE [LARGE SCALE GENOMIC DNA]</scope>
</reference>
<evidence type="ECO:0000313" key="2">
    <source>
        <dbReference type="Proteomes" id="UP001060085"/>
    </source>
</evidence>
<evidence type="ECO:0000313" key="1">
    <source>
        <dbReference type="EMBL" id="KAI5659740.1"/>
    </source>
</evidence>
<gene>
    <name evidence="1" type="ORF">M9H77_28533</name>
</gene>
<comment type="caution">
    <text evidence="1">The sequence shown here is derived from an EMBL/GenBank/DDBJ whole genome shotgun (WGS) entry which is preliminary data.</text>
</comment>
<dbReference type="Proteomes" id="UP001060085">
    <property type="component" value="Linkage Group LG06"/>
</dbReference>